<organism evidence="1 2">
    <name type="scientific">Fusarium redolens</name>
    <dbReference type="NCBI Taxonomy" id="48865"/>
    <lineage>
        <taxon>Eukaryota</taxon>
        <taxon>Fungi</taxon>
        <taxon>Dikarya</taxon>
        <taxon>Ascomycota</taxon>
        <taxon>Pezizomycotina</taxon>
        <taxon>Sordariomycetes</taxon>
        <taxon>Hypocreomycetidae</taxon>
        <taxon>Hypocreales</taxon>
        <taxon>Nectriaceae</taxon>
        <taxon>Fusarium</taxon>
        <taxon>Fusarium redolens species complex</taxon>
    </lineage>
</organism>
<evidence type="ECO:0000313" key="2">
    <source>
        <dbReference type="Proteomes" id="UP000720189"/>
    </source>
</evidence>
<proteinExistence type="predicted"/>
<dbReference type="InterPro" id="IPR012337">
    <property type="entry name" value="RNaseH-like_sf"/>
</dbReference>
<sequence length="394" mass="44903">MIRYRQLERAQASRDLFNNRITTLKGFQDILEDSYFLALDTEHVAITSERDRVLHQVGLAFTKTLKSRYSCPSCTPPVRKPRLRLHHFYEDNQMEGLTININTSKQLGSQILRLGRFKGMPVRRGHRFGEEKHLDIEDLEASVVEFLQNLPKDKKLLLIGFEMAAEWTYLSTYFPAAIPFFSAWIDLRDIATDITSSIGVIPSLKCLLQMFSYCWKDVKPGRKHRNDGAADNAGDDAVATCALAHALLDESNQDKLKFRQVCDSISRGYRSKIFHSTSEDFIATVKTEGQLPFRIRTGIRLAGQFFDFHPIGAGLVSDEIAFLTFNSQDGLDYFVGCVDGMVLPTGETLSAQRYIQVDTETPEEKKLKDEKRMIRRIKKEVADEEIVELGDIFS</sequence>
<dbReference type="SUPFAM" id="SSF53098">
    <property type="entry name" value="Ribonuclease H-like"/>
    <property type="match status" value="1"/>
</dbReference>
<evidence type="ECO:0000313" key="1">
    <source>
        <dbReference type="EMBL" id="KAH7265503.1"/>
    </source>
</evidence>
<dbReference type="RefSeq" id="XP_046054238.1">
    <property type="nucleotide sequence ID" value="XM_046200951.1"/>
</dbReference>
<reference evidence="1" key="1">
    <citation type="journal article" date="2021" name="Nat. Commun.">
        <title>Genetic determinants of endophytism in the Arabidopsis root mycobiome.</title>
        <authorList>
            <person name="Mesny F."/>
            <person name="Miyauchi S."/>
            <person name="Thiergart T."/>
            <person name="Pickel B."/>
            <person name="Atanasova L."/>
            <person name="Karlsson M."/>
            <person name="Huettel B."/>
            <person name="Barry K.W."/>
            <person name="Haridas S."/>
            <person name="Chen C."/>
            <person name="Bauer D."/>
            <person name="Andreopoulos W."/>
            <person name="Pangilinan J."/>
            <person name="LaButti K."/>
            <person name="Riley R."/>
            <person name="Lipzen A."/>
            <person name="Clum A."/>
            <person name="Drula E."/>
            <person name="Henrissat B."/>
            <person name="Kohler A."/>
            <person name="Grigoriev I.V."/>
            <person name="Martin F.M."/>
            <person name="Hacquard S."/>
        </authorList>
    </citation>
    <scope>NUCLEOTIDE SEQUENCE</scope>
    <source>
        <strain evidence="1">MPI-CAGE-AT-0023</strain>
    </source>
</reference>
<dbReference type="OrthoDB" id="4669781at2759"/>
<protein>
    <submittedName>
        <fullName evidence="1">Uncharacterized protein</fullName>
    </submittedName>
</protein>
<dbReference type="EMBL" id="JAGMUX010000003">
    <property type="protein sequence ID" value="KAH7265503.1"/>
    <property type="molecule type" value="Genomic_DNA"/>
</dbReference>
<keyword evidence="2" id="KW-1185">Reference proteome</keyword>
<gene>
    <name evidence="1" type="ORF">BKA55DRAFT_718986</name>
</gene>
<dbReference type="Proteomes" id="UP000720189">
    <property type="component" value="Unassembled WGS sequence"/>
</dbReference>
<dbReference type="GeneID" id="70230905"/>
<name>A0A9P9HX13_FUSRE</name>
<dbReference type="AlphaFoldDB" id="A0A9P9HX13"/>
<accession>A0A9P9HX13</accession>
<comment type="caution">
    <text evidence="1">The sequence shown here is derived from an EMBL/GenBank/DDBJ whole genome shotgun (WGS) entry which is preliminary data.</text>
</comment>